<accession>A0A087DI46</accession>
<evidence type="ECO:0000313" key="1">
    <source>
        <dbReference type="EMBL" id="KFI95196.1"/>
    </source>
</evidence>
<gene>
    <name evidence="1" type="ORF">BSCA_1014</name>
</gene>
<sequence length="54" mass="5403">MERSRIWGLLSLAFGVLALGMSFGGSFAGGFALTAGLFGLAAGLDHDGKGGNDD</sequence>
<keyword evidence="2" id="KW-1185">Reference proteome</keyword>
<comment type="caution">
    <text evidence="1">The sequence shown here is derived from an EMBL/GenBank/DDBJ whole genome shotgun (WGS) entry which is preliminary data.</text>
</comment>
<dbReference type="Proteomes" id="UP000029033">
    <property type="component" value="Unassembled WGS sequence"/>
</dbReference>
<evidence type="ECO:0000313" key="2">
    <source>
        <dbReference type="Proteomes" id="UP000029033"/>
    </source>
</evidence>
<dbReference type="AlphaFoldDB" id="A0A087DI46"/>
<name>A0A087DI46_9BIFI</name>
<proteinExistence type="predicted"/>
<protein>
    <submittedName>
        <fullName evidence="1">Uncharacterized protein</fullName>
    </submittedName>
</protein>
<dbReference type="RefSeq" id="WP_156102371.1">
    <property type="nucleotide sequence ID" value="NZ_CAUPKV010000009.1"/>
</dbReference>
<reference evidence="1 2" key="1">
    <citation type="submission" date="2014-03" db="EMBL/GenBank/DDBJ databases">
        <title>Genomics of Bifidobacteria.</title>
        <authorList>
            <person name="Ventura M."/>
            <person name="Milani C."/>
            <person name="Lugli G.A."/>
        </authorList>
    </citation>
    <scope>NUCLEOTIDE SEQUENCE [LARGE SCALE GENOMIC DNA]</scope>
    <source>
        <strain evidence="1 2">LMG 21589</strain>
    </source>
</reference>
<dbReference type="GeneID" id="85167120"/>
<dbReference type="EMBL" id="JGZO01000004">
    <property type="protein sequence ID" value="KFI95196.1"/>
    <property type="molecule type" value="Genomic_DNA"/>
</dbReference>
<organism evidence="1 2">
    <name type="scientific">Bifidobacterium scardovii</name>
    <dbReference type="NCBI Taxonomy" id="158787"/>
    <lineage>
        <taxon>Bacteria</taxon>
        <taxon>Bacillati</taxon>
        <taxon>Actinomycetota</taxon>
        <taxon>Actinomycetes</taxon>
        <taxon>Bifidobacteriales</taxon>
        <taxon>Bifidobacteriaceae</taxon>
        <taxon>Bifidobacterium</taxon>
    </lineage>
</organism>